<dbReference type="EMBL" id="OBQF01000001">
    <property type="protein sequence ID" value="SOC39101.1"/>
    <property type="molecule type" value="Genomic_DNA"/>
</dbReference>
<evidence type="ECO:0000256" key="1">
    <source>
        <dbReference type="SAM" id="Phobius"/>
    </source>
</evidence>
<name>A0A285UFP7_9STAP</name>
<gene>
    <name evidence="2" type="ORF">SAMN05878391_0716</name>
</gene>
<evidence type="ECO:0000313" key="2">
    <source>
        <dbReference type="EMBL" id="SOC39101.1"/>
    </source>
</evidence>
<organism evidence="2 3">
    <name type="scientific">Salinicoccus kekensis</name>
    <dbReference type="NCBI Taxonomy" id="714307"/>
    <lineage>
        <taxon>Bacteria</taxon>
        <taxon>Bacillati</taxon>
        <taxon>Bacillota</taxon>
        <taxon>Bacilli</taxon>
        <taxon>Bacillales</taxon>
        <taxon>Staphylococcaceae</taxon>
        <taxon>Salinicoccus</taxon>
    </lineage>
</organism>
<dbReference type="PANTHER" id="PTHR40040">
    <property type="entry name" value="SMALL HYDROPHOBIC PROTEIN-RELATED"/>
    <property type="match status" value="1"/>
</dbReference>
<keyword evidence="1" id="KW-0472">Membrane</keyword>
<keyword evidence="1" id="KW-1133">Transmembrane helix</keyword>
<protein>
    <submittedName>
        <fullName evidence="2">Uncharacterized protein</fullName>
    </submittedName>
</protein>
<dbReference type="InterPro" id="IPR055338">
    <property type="entry name" value="YqfX-like"/>
</dbReference>
<dbReference type="PANTHER" id="PTHR40040:SF1">
    <property type="entry name" value="MEMBRANE PROTEIN"/>
    <property type="match status" value="1"/>
</dbReference>
<proteinExistence type="predicted"/>
<dbReference type="Proteomes" id="UP000219412">
    <property type="component" value="Unassembled WGS sequence"/>
</dbReference>
<dbReference type="AlphaFoldDB" id="A0A285UFP7"/>
<reference evidence="3" key="1">
    <citation type="submission" date="2017-08" db="EMBL/GenBank/DDBJ databases">
        <authorList>
            <person name="Varghese N."/>
            <person name="Submissions S."/>
        </authorList>
    </citation>
    <scope>NUCLEOTIDE SEQUENCE [LARGE SCALE GENOMIC DNA]</scope>
    <source>
        <strain evidence="3">DSM 23173</strain>
    </source>
</reference>
<sequence>MSEHTERQTESSLNNTTGLWVGWIGLILGIIGFFWQPIFLGIAAIILGIIGLFSPQKALNGIALAIGVIVLIYGIAIL</sequence>
<keyword evidence="1" id="KW-0812">Transmembrane</keyword>
<evidence type="ECO:0000313" key="3">
    <source>
        <dbReference type="Proteomes" id="UP000219412"/>
    </source>
</evidence>
<feature type="transmembrane region" description="Helical" evidence="1">
    <location>
        <begin position="20"/>
        <end position="53"/>
    </location>
</feature>
<accession>A0A285UFP7</accession>
<keyword evidence="3" id="KW-1185">Reference proteome</keyword>
<feature type="transmembrane region" description="Helical" evidence="1">
    <location>
        <begin position="58"/>
        <end position="77"/>
    </location>
</feature>
<dbReference type="RefSeq" id="WP_097039203.1">
    <property type="nucleotide sequence ID" value="NZ_OBQF01000001.1"/>
</dbReference>